<dbReference type="SUPFAM" id="SSF51269">
    <property type="entry name" value="AFP III-like domain"/>
    <property type="match status" value="1"/>
</dbReference>
<accession>A0A6J6H437</accession>
<dbReference type="Gene3D" id="3.20.20.70">
    <property type="entry name" value="Aldolase class I"/>
    <property type="match status" value="1"/>
</dbReference>
<evidence type="ECO:0000313" key="2">
    <source>
        <dbReference type="EMBL" id="CAB4607173.1"/>
    </source>
</evidence>
<dbReference type="InterPro" id="IPR013785">
    <property type="entry name" value="Aldolase_TIM"/>
</dbReference>
<dbReference type="PANTHER" id="PTHR42966">
    <property type="entry name" value="N-ACETYLNEURAMINATE SYNTHASE"/>
    <property type="match status" value="1"/>
</dbReference>
<protein>
    <submittedName>
        <fullName evidence="2">Unannotated protein</fullName>
    </submittedName>
</protein>
<dbReference type="AlphaFoldDB" id="A0A6J6H437"/>
<sequence>MTVSMRFGNRLVSDHDRPYIIAEIGVNHEGSLATAKLLVEAAKRGGADAAKFQTYKAGLIASKFSPSYWDTSKEPTTSQYELFTKYDSFGEAEYKELADHCKKFEIEFVSTPFDLGAVEMLDPLVKYFKIASADITNPPLLKKVAATGKPVILSTGASNIGEIDAALAILRAAGAQQICLMHCILNYPTRDQNAHLGMLTGLHNRYPDLLLGYSDHTLPTEDMTSLIAAHLLGAVVLEKHFTLDKTLPGNDHYHAMDEFDLARFQVKVKKVHELLGPTRDKAPIATEDISRLNARRSIVLTRDLKSGHEIVEGDLVAKRPGTGVSPISWDEVIGKKVVRDLPEDHILTWDDLTKS</sequence>
<reference evidence="2" key="1">
    <citation type="submission" date="2020-05" db="EMBL/GenBank/DDBJ databases">
        <authorList>
            <person name="Chiriac C."/>
            <person name="Salcher M."/>
            <person name="Ghai R."/>
            <person name="Kavagutti S V."/>
        </authorList>
    </citation>
    <scope>NUCLEOTIDE SEQUENCE</scope>
</reference>
<dbReference type="SMART" id="SM00858">
    <property type="entry name" value="SAF"/>
    <property type="match status" value="1"/>
</dbReference>
<dbReference type="Pfam" id="PF03102">
    <property type="entry name" value="NeuB"/>
    <property type="match status" value="1"/>
</dbReference>
<dbReference type="InterPro" id="IPR006190">
    <property type="entry name" value="SAF_AFP_Neu5Ac"/>
</dbReference>
<dbReference type="GO" id="GO:0016051">
    <property type="term" value="P:carbohydrate biosynthetic process"/>
    <property type="evidence" value="ECO:0007669"/>
    <property type="project" value="InterPro"/>
</dbReference>
<dbReference type="InterPro" id="IPR036732">
    <property type="entry name" value="AFP_Neu5c_C_sf"/>
</dbReference>
<dbReference type="InterPro" id="IPR057736">
    <property type="entry name" value="SAF_PseI/NeuA/NeuB"/>
</dbReference>
<dbReference type="Pfam" id="PF08666">
    <property type="entry name" value="SAF"/>
    <property type="match status" value="1"/>
</dbReference>
<dbReference type="EMBL" id="CAEZUN010000134">
    <property type="protein sequence ID" value="CAB4607173.1"/>
    <property type="molecule type" value="Genomic_DNA"/>
</dbReference>
<gene>
    <name evidence="2" type="ORF">UFOPK1826_01051</name>
</gene>
<dbReference type="Gene3D" id="3.90.1210.10">
    <property type="entry name" value="Antifreeze-like/N-acetylneuraminic acid synthase C-terminal domain"/>
    <property type="match status" value="1"/>
</dbReference>
<dbReference type="GO" id="GO:0047444">
    <property type="term" value="F:N-acylneuraminate-9-phosphate synthase activity"/>
    <property type="evidence" value="ECO:0007669"/>
    <property type="project" value="TreeGrafter"/>
</dbReference>
<evidence type="ECO:0000259" key="1">
    <source>
        <dbReference type="PROSITE" id="PS50844"/>
    </source>
</evidence>
<dbReference type="InterPro" id="IPR013974">
    <property type="entry name" value="SAF"/>
</dbReference>
<proteinExistence type="predicted"/>
<organism evidence="2">
    <name type="scientific">freshwater metagenome</name>
    <dbReference type="NCBI Taxonomy" id="449393"/>
    <lineage>
        <taxon>unclassified sequences</taxon>
        <taxon>metagenomes</taxon>
        <taxon>ecological metagenomes</taxon>
    </lineage>
</organism>
<dbReference type="InterPro" id="IPR013132">
    <property type="entry name" value="PseI/NeuA/B-like_N"/>
</dbReference>
<dbReference type="PROSITE" id="PS50844">
    <property type="entry name" value="AFP_LIKE"/>
    <property type="match status" value="1"/>
</dbReference>
<dbReference type="SUPFAM" id="SSF51569">
    <property type="entry name" value="Aldolase"/>
    <property type="match status" value="1"/>
</dbReference>
<feature type="domain" description="AFP-like" evidence="1">
    <location>
        <begin position="297"/>
        <end position="355"/>
    </location>
</feature>
<dbReference type="InterPro" id="IPR051690">
    <property type="entry name" value="PseI-like"/>
</dbReference>
<dbReference type="CDD" id="cd11615">
    <property type="entry name" value="SAF_NeuB_like"/>
    <property type="match status" value="1"/>
</dbReference>
<dbReference type="PANTHER" id="PTHR42966:SF1">
    <property type="entry name" value="SIALIC ACID SYNTHASE"/>
    <property type="match status" value="1"/>
</dbReference>
<name>A0A6J6H437_9ZZZZ</name>